<dbReference type="InterPro" id="IPR036047">
    <property type="entry name" value="F-box-like_dom_sf"/>
</dbReference>
<reference evidence="3" key="1">
    <citation type="submission" date="2024-04" db="EMBL/GenBank/DDBJ databases">
        <authorList>
            <person name="Shaw F."/>
            <person name="Minotto A."/>
        </authorList>
    </citation>
    <scope>NUCLEOTIDE SEQUENCE [LARGE SCALE GENOMIC DNA]</scope>
</reference>
<accession>A0ABP1DYS4</accession>
<dbReference type="Gene3D" id="3.80.10.10">
    <property type="entry name" value="Ribonuclease Inhibitor"/>
    <property type="match status" value="1"/>
</dbReference>
<dbReference type="Pfam" id="PF12937">
    <property type="entry name" value="F-box-like"/>
    <property type="match status" value="1"/>
</dbReference>
<dbReference type="EMBL" id="OZ037950">
    <property type="protein sequence ID" value="CAL1712970.1"/>
    <property type="molecule type" value="Genomic_DNA"/>
</dbReference>
<proteinExistence type="predicted"/>
<protein>
    <recommendedName>
        <fullName evidence="1">F-box domain-containing protein</fullName>
    </recommendedName>
</protein>
<organism evidence="2 3">
    <name type="scientific">Somion occarium</name>
    <dbReference type="NCBI Taxonomy" id="3059160"/>
    <lineage>
        <taxon>Eukaryota</taxon>
        <taxon>Fungi</taxon>
        <taxon>Dikarya</taxon>
        <taxon>Basidiomycota</taxon>
        <taxon>Agaricomycotina</taxon>
        <taxon>Agaricomycetes</taxon>
        <taxon>Polyporales</taxon>
        <taxon>Cerrenaceae</taxon>
        <taxon>Somion</taxon>
    </lineage>
</organism>
<dbReference type="SUPFAM" id="SSF52047">
    <property type="entry name" value="RNI-like"/>
    <property type="match status" value="1"/>
</dbReference>
<feature type="domain" description="F-box" evidence="1">
    <location>
        <begin position="29"/>
        <end position="81"/>
    </location>
</feature>
<dbReference type="SUPFAM" id="SSF81383">
    <property type="entry name" value="F-box domain"/>
    <property type="match status" value="1"/>
</dbReference>
<sequence length="508" mass="58087">MFPFMDSMQVGLHRPEMIAERNARQTSPIAHLPVELLIQIFVDCAQDSEDDPLIALTISHVCKSWREIAYDSPRIWQYLSLDDRRPRLCSEFQIRWWMLNSGTLPMDITLHISDHDKLLPLIIPLFEYMPRWRKCAFRGKIQEEMDFSAYTSSEAKAHLRELRIVIRDPSDLEESDLEEGSRNSPTIVQAPCHINTSSYDITFRCSVLTLPLPSLMTPFHVTKLVICESTFEGPTDPLRMLEFLSFCPSVEYFQYQGLPHDPAYSNAVIPSIVKLPNLRTFVIHSSCAVRTLLSHIDAPNLTELHLEHTNTECDFATSPAYPYAVEDGDSDDEAGDFSQSPWSDHATGMGLRSLIRRSNPPLEVLLMDYADMRTKDFQWCFSRLNHLRQFRIVASDMSDKVIAMFAPYRAPRVLTSLDDDDMIFDLELDRPLHLRLPLLSSLELWNCQRLSGRAIVKALTERVRFTDAVADEGVYSRMEEIGIVGCGGFSDNHALELENVAGNRLRTN</sequence>
<name>A0ABP1DYS4_9APHY</name>
<evidence type="ECO:0000259" key="1">
    <source>
        <dbReference type="Pfam" id="PF12937"/>
    </source>
</evidence>
<gene>
    <name evidence="2" type="ORF">GFSPODELE1_LOCUS9096</name>
</gene>
<dbReference type="InterPro" id="IPR032675">
    <property type="entry name" value="LRR_dom_sf"/>
</dbReference>
<dbReference type="InterPro" id="IPR001810">
    <property type="entry name" value="F-box_dom"/>
</dbReference>
<evidence type="ECO:0000313" key="3">
    <source>
        <dbReference type="Proteomes" id="UP001497453"/>
    </source>
</evidence>
<keyword evidence="3" id="KW-1185">Reference proteome</keyword>
<dbReference type="Gene3D" id="1.20.1280.50">
    <property type="match status" value="1"/>
</dbReference>
<dbReference type="Proteomes" id="UP001497453">
    <property type="component" value="Chromosome 7"/>
</dbReference>
<evidence type="ECO:0000313" key="2">
    <source>
        <dbReference type="EMBL" id="CAL1712970.1"/>
    </source>
</evidence>